<comment type="catalytic activity">
    <reaction evidence="1">
        <text>Endonucleolytic cleavage of RNA, removing 5'-extranucleotides from tRNA precursor.</text>
        <dbReference type="EC" id="3.1.26.5"/>
    </reaction>
</comment>
<keyword evidence="12" id="KW-0809">Transit peptide</keyword>
<feature type="domain" description="PRORP" evidence="16">
    <location>
        <begin position="336"/>
        <end position="567"/>
    </location>
</feature>
<dbReference type="CDD" id="cd18718">
    <property type="entry name" value="PIN_PRORP"/>
    <property type="match status" value="1"/>
</dbReference>
<dbReference type="InterPro" id="IPR031595">
    <property type="entry name" value="PRORP_C"/>
</dbReference>
<dbReference type="InterPro" id="IPR011990">
    <property type="entry name" value="TPR-like_helical_dom_sf"/>
</dbReference>
<keyword evidence="13" id="KW-0496">Mitochondrion</keyword>
<dbReference type="GO" id="GO:0046872">
    <property type="term" value="F:metal ion binding"/>
    <property type="evidence" value="ECO:0007669"/>
    <property type="project" value="UniProtKB-KW"/>
</dbReference>
<dbReference type="EMBL" id="OX597824">
    <property type="protein sequence ID" value="CAI9730022.1"/>
    <property type="molecule type" value="Genomic_DNA"/>
</dbReference>
<dbReference type="InterPro" id="IPR033495">
    <property type="entry name" value="MRPP3_PIN_dom"/>
</dbReference>
<dbReference type="EC" id="3.1.26.5" evidence="5"/>
<dbReference type="AlphaFoldDB" id="A0AA36BB04"/>
<evidence type="ECO:0000256" key="12">
    <source>
        <dbReference type="ARBA" id="ARBA00022946"/>
    </source>
</evidence>
<evidence type="ECO:0000256" key="10">
    <source>
        <dbReference type="ARBA" id="ARBA00022833"/>
    </source>
</evidence>
<reference evidence="17" key="1">
    <citation type="submission" date="2023-08" db="EMBL/GenBank/DDBJ databases">
        <authorList>
            <person name="Alioto T."/>
            <person name="Alioto T."/>
            <person name="Gomez Garrido J."/>
        </authorList>
    </citation>
    <scope>NUCLEOTIDE SEQUENCE</scope>
</reference>
<name>A0AA36BB04_OCTVU</name>
<dbReference type="Gene3D" id="3.40.50.11980">
    <property type="match status" value="1"/>
</dbReference>
<dbReference type="PANTHER" id="PTHR13547:SF1">
    <property type="entry name" value="MITOCHONDRIAL RIBONUCLEASE P CATALYTIC SUBUNIT"/>
    <property type="match status" value="1"/>
</dbReference>
<evidence type="ECO:0000256" key="14">
    <source>
        <dbReference type="ARBA" id="ARBA00044536"/>
    </source>
</evidence>
<protein>
    <recommendedName>
        <fullName evidence="14">Mitochondrial ribonuclease P catalytic subunit</fullName>
        <ecNumber evidence="5">3.1.26.5</ecNumber>
    </recommendedName>
    <alternativeName>
        <fullName evidence="15">Mitochondrial ribonuclease P protein 3</fullName>
    </alternativeName>
</protein>
<sequence length="584" mass="68432">MFSRTFQKWALLKTLGPYQIFAQSGRCFHLCHKHMSHLYYVKPSCFQLLTGLNNKLSFVYRQRNFSSLEDYQETDDDTDEDIGHYKPRKLNGSSRLFEFKEQVDSKSITKMTSEDWNKLEKELLEDNANLKISWEACCMSLINSSKLVELGISLADYLKSQGRSLNIATISVFMMLLSCRASPEDQKTILQLYQQLLDSTGGLLDCQTIKYVINGLCCTDSWKDCFQLLSTLELTQPTLPKHYTPIILAAIRCADIDSCILLLHKVGSKGLSPTEKVYLSFLDLCQSNSKFSVDDLFHLMHKYRWLPNKDVLLAIIKYLKRDGNRERWSEAWIKLDKRGLCPNCNTAIDKLDIPFSQFQKLRRVFFEKVLIGKDLYQNTNPAELESFKLFVEEKAPFDVVFDSLNVSLKMGQMRNKSFQLRKAVEYFALIKKMKVLVVGRKYMLKWPERDIKIIKKLASCFFIENISEDDPYLIYATLYSGPRSVFVSSDEMRDHKFSLGEEYGELFRRWQYSHQVQLYKVKQNGHIIFQWPRKEDIRAQRCNHGWHIPFENEEPRPTWQDPSSWLCLQKKSTSYSRRSKTLKF</sequence>
<dbReference type="Proteomes" id="UP001162480">
    <property type="component" value="Chromosome 11"/>
</dbReference>
<dbReference type="GO" id="GO:0001682">
    <property type="term" value="P:tRNA 5'-leader removal"/>
    <property type="evidence" value="ECO:0007669"/>
    <property type="project" value="TreeGrafter"/>
</dbReference>
<evidence type="ECO:0000256" key="8">
    <source>
        <dbReference type="ARBA" id="ARBA00022723"/>
    </source>
</evidence>
<comment type="cofactor">
    <cofactor evidence="2">
        <name>Mg(2+)</name>
        <dbReference type="ChEBI" id="CHEBI:18420"/>
    </cofactor>
</comment>
<evidence type="ECO:0000256" key="9">
    <source>
        <dbReference type="ARBA" id="ARBA00022801"/>
    </source>
</evidence>
<keyword evidence="8" id="KW-0479">Metal-binding</keyword>
<keyword evidence="9" id="KW-0378">Hydrolase</keyword>
<proteinExistence type="inferred from homology"/>
<comment type="subcellular location">
    <subcellularLocation>
        <location evidence="3">Mitochondrion</location>
    </subcellularLocation>
</comment>
<evidence type="ECO:0000259" key="16">
    <source>
        <dbReference type="Pfam" id="PF16953"/>
    </source>
</evidence>
<keyword evidence="18" id="KW-1185">Reference proteome</keyword>
<evidence type="ECO:0000256" key="4">
    <source>
        <dbReference type="ARBA" id="ARBA00007626"/>
    </source>
</evidence>
<dbReference type="Gene3D" id="1.25.40.10">
    <property type="entry name" value="Tetratricopeptide repeat domain"/>
    <property type="match status" value="1"/>
</dbReference>
<keyword evidence="6" id="KW-0819">tRNA processing</keyword>
<evidence type="ECO:0000256" key="11">
    <source>
        <dbReference type="ARBA" id="ARBA00022842"/>
    </source>
</evidence>
<evidence type="ECO:0000256" key="2">
    <source>
        <dbReference type="ARBA" id="ARBA00001946"/>
    </source>
</evidence>
<keyword evidence="10" id="KW-0862">Zinc</keyword>
<evidence type="ECO:0000256" key="13">
    <source>
        <dbReference type="ARBA" id="ARBA00023128"/>
    </source>
</evidence>
<organism evidence="17 18">
    <name type="scientific">Octopus vulgaris</name>
    <name type="common">Common octopus</name>
    <dbReference type="NCBI Taxonomy" id="6645"/>
    <lineage>
        <taxon>Eukaryota</taxon>
        <taxon>Metazoa</taxon>
        <taxon>Spiralia</taxon>
        <taxon>Lophotrochozoa</taxon>
        <taxon>Mollusca</taxon>
        <taxon>Cephalopoda</taxon>
        <taxon>Coleoidea</taxon>
        <taxon>Octopodiformes</taxon>
        <taxon>Octopoda</taxon>
        <taxon>Incirrata</taxon>
        <taxon>Octopodidae</taxon>
        <taxon>Octopus</taxon>
    </lineage>
</organism>
<evidence type="ECO:0000313" key="18">
    <source>
        <dbReference type="Proteomes" id="UP001162480"/>
    </source>
</evidence>
<evidence type="ECO:0000256" key="7">
    <source>
        <dbReference type="ARBA" id="ARBA00022722"/>
    </source>
</evidence>
<evidence type="ECO:0000256" key="5">
    <source>
        <dbReference type="ARBA" id="ARBA00012179"/>
    </source>
</evidence>
<evidence type="ECO:0000256" key="1">
    <source>
        <dbReference type="ARBA" id="ARBA00000928"/>
    </source>
</evidence>
<evidence type="ECO:0000313" key="17">
    <source>
        <dbReference type="EMBL" id="CAI9730022.1"/>
    </source>
</evidence>
<evidence type="ECO:0000256" key="3">
    <source>
        <dbReference type="ARBA" id="ARBA00004173"/>
    </source>
</evidence>
<keyword evidence="7" id="KW-0540">Nuclease</keyword>
<dbReference type="Pfam" id="PF16953">
    <property type="entry name" value="PRORP"/>
    <property type="match status" value="1"/>
</dbReference>
<accession>A0AA36BB04</accession>
<gene>
    <name evidence="17" type="ORF">OCTVUL_1B022226</name>
</gene>
<dbReference type="GO" id="GO:0097745">
    <property type="term" value="P:mitochondrial tRNA 5'-end processing"/>
    <property type="evidence" value="ECO:0007669"/>
    <property type="project" value="TreeGrafter"/>
</dbReference>
<evidence type="ECO:0000256" key="15">
    <source>
        <dbReference type="ARBA" id="ARBA00044559"/>
    </source>
</evidence>
<dbReference type="PANTHER" id="PTHR13547">
    <property type="match status" value="1"/>
</dbReference>
<evidence type="ECO:0000256" key="6">
    <source>
        <dbReference type="ARBA" id="ARBA00022694"/>
    </source>
</evidence>
<dbReference type="GO" id="GO:0030678">
    <property type="term" value="C:mitochondrial ribonuclease P complex"/>
    <property type="evidence" value="ECO:0007669"/>
    <property type="project" value="TreeGrafter"/>
</dbReference>
<keyword evidence="11" id="KW-0460">Magnesium</keyword>
<dbReference type="GO" id="GO:0004526">
    <property type="term" value="F:ribonuclease P activity"/>
    <property type="evidence" value="ECO:0007669"/>
    <property type="project" value="UniProtKB-EC"/>
</dbReference>
<comment type="similarity">
    <text evidence="4">Belongs to the PPR family. P subfamily.</text>
</comment>